<sequence length="204" mass="22937">MKRWASKQAGTPRPINSRHWRRGYSSIMRDIHETAKNGASLTIPVVRSFEPMTYLAIAVECAMADLPQAAPSAFPRLHRWCEDHGVELGEGLFRYFHFTADGRTLVHVANLVDRTVAIDDDAEIITGEMAGGDYAVAVHTGPYDLLYDSTVMMDGWLSGRNLAKDERRSAQQFEPACQVEIYRNGPWSEPNPAAWETELRMKLA</sequence>
<dbReference type="AlphaFoldDB" id="A0A3L7J8A2"/>
<keyword evidence="3" id="KW-1185">Reference proteome</keyword>
<evidence type="ECO:0000313" key="2">
    <source>
        <dbReference type="EMBL" id="RLQ86957.1"/>
    </source>
</evidence>
<dbReference type="SUPFAM" id="SSF55136">
    <property type="entry name" value="Probable bacterial effector-binding domain"/>
    <property type="match status" value="1"/>
</dbReference>
<evidence type="ECO:0000259" key="1">
    <source>
        <dbReference type="Pfam" id="PF06445"/>
    </source>
</evidence>
<dbReference type="Gene3D" id="3.20.80.10">
    <property type="entry name" value="Regulatory factor, effector binding domain"/>
    <property type="match status" value="1"/>
</dbReference>
<evidence type="ECO:0000313" key="3">
    <source>
        <dbReference type="Proteomes" id="UP000281094"/>
    </source>
</evidence>
<dbReference type="InterPro" id="IPR011256">
    <property type="entry name" value="Reg_factor_effector_dom_sf"/>
</dbReference>
<accession>A0A3L7J8A2</accession>
<dbReference type="EMBL" id="RCWN01000001">
    <property type="protein sequence ID" value="RLQ86957.1"/>
    <property type="molecule type" value="Genomic_DNA"/>
</dbReference>
<organism evidence="2 3">
    <name type="scientific">Notoacmeibacter ruber</name>
    <dbReference type="NCBI Taxonomy" id="2670375"/>
    <lineage>
        <taxon>Bacteria</taxon>
        <taxon>Pseudomonadati</taxon>
        <taxon>Pseudomonadota</taxon>
        <taxon>Alphaproteobacteria</taxon>
        <taxon>Hyphomicrobiales</taxon>
        <taxon>Notoacmeibacteraceae</taxon>
        <taxon>Notoacmeibacter</taxon>
    </lineage>
</organism>
<dbReference type="InterPro" id="IPR029442">
    <property type="entry name" value="GyrI-like"/>
</dbReference>
<protein>
    <recommendedName>
        <fullName evidence="1">GyrI-like small molecule binding domain-containing protein</fullName>
    </recommendedName>
</protein>
<gene>
    <name evidence="2" type="ORF">D8780_00800</name>
</gene>
<reference evidence="2 3" key="1">
    <citation type="submission" date="2018-10" db="EMBL/GenBank/DDBJ databases">
        <title>Notoacmeibacter sp. M2BS9Y-3-1, whole genome shotgun sequence.</title>
        <authorList>
            <person name="Tuo L."/>
        </authorList>
    </citation>
    <scope>NUCLEOTIDE SEQUENCE [LARGE SCALE GENOMIC DNA]</scope>
    <source>
        <strain evidence="2 3">M2BS9Y-3-1</strain>
    </source>
</reference>
<dbReference type="Proteomes" id="UP000281094">
    <property type="component" value="Unassembled WGS sequence"/>
</dbReference>
<feature type="domain" description="GyrI-like small molecule binding" evidence="1">
    <location>
        <begin position="47"/>
        <end position="202"/>
    </location>
</feature>
<proteinExistence type="predicted"/>
<comment type="caution">
    <text evidence="2">The sequence shown here is derived from an EMBL/GenBank/DDBJ whole genome shotgun (WGS) entry which is preliminary data.</text>
</comment>
<name>A0A3L7J8A2_9HYPH</name>
<dbReference type="Pfam" id="PF06445">
    <property type="entry name" value="GyrI-like"/>
    <property type="match status" value="1"/>
</dbReference>